<keyword evidence="6 7" id="KW-0046">Antibiotic resistance</keyword>
<evidence type="ECO:0000256" key="5">
    <source>
        <dbReference type="ARBA" id="ARBA00022840"/>
    </source>
</evidence>
<comment type="caution">
    <text evidence="9">The sequence shown here is derived from an EMBL/GenBank/DDBJ whole genome shotgun (WGS) entry which is preliminary data.</text>
</comment>
<dbReference type="Pfam" id="PF01636">
    <property type="entry name" value="APH"/>
    <property type="match status" value="1"/>
</dbReference>
<dbReference type="SUPFAM" id="SSF56112">
    <property type="entry name" value="Protein kinase-like (PK-like)"/>
    <property type="match status" value="1"/>
</dbReference>
<feature type="domain" description="Aminoglycoside phosphotransferase" evidence="8">
    <location>
        <begin position="42"/>
        <end position="244"/>
    </location>
</feature>
<dbReference type="Proteomes" id="UP001370299">
    <property type="component" value="Unassembled WGS sequence"/>
</dbReference>
<gene>
    <name evidence="9" type="ORF">WMN62_18095</name>
</gene>
<sequence>MVRSIGGLPGPDSVVPVPRVVAEAARGRAVALVWHNEVGGTTFRIGPDEHADEFVKVLPHAYGRWIGKEAARLEWAARYVRVPEVLDHGADDDGVWLHTRAVPGWSAVDPRWHDEPRTAVIAVGEGLRAFHDALPVDDCPFAWSTAARLDRARAAGADTDRLGPEPPSDRVVVCHGDPCTPNTLIGADGRWSGHVDLDATGVADRWADLAVATMALEWNYGPGWEPLFHEAYGVPEDPERTAWYRALWNVDVDDV</sequence>
<dbReference type="InterPro" id="IPR024165">
    <property type="entry name" value="Kan/Strep_kinase"/>
</dbReference>
<evidence type="ECO:0000256" key="4">
    <source>
        <dbReference type="ARBA" id="ARBA00022777"/>
    </source>
</evidence>
<evidence type="ECO:0000256" key="6">
    <source>
        <dbReference type="ARBA" id="ARBA00023251"/>
    </source>
</evidence>
<evidence type="ECO:0000313" key="10">
    <source>
        <dbReference type="Proteomes" id="UP001370299"/>
    </source>
</evidence>
<keyword evidence="5 7" id="KW-0067">ATP-binding</keyword>
<evidence type="ECO:0000256" key="1">
    <source>
        <dbReference type="ARBA" id="ARBA00006219"/>
    </source>
</evidence>
<keyword evidence="4 7" id="KW-0418">Kinase</keyword>
<organism evidence="9 10">
    <name type="scientific">Curtobacterium citreum</name>
    <dbReference type="NCBI Taxonomy" id="2036"/>
    <lineage>
        <taxon>Bacteria</taxon>
        <taxon>Bacillati</taxon>
        <taxon>Actinomycetota</taxon>
        <taxon>Actinomycetes</taxon>
        <taxon>Micrococcales</taxon>
        <taxon>Microbacteriaceae</taxon>
        <taxon>Curtobacterium</taxon>
    </lineage>
</organism>
<evidence type="ECO:0000256" key="3">
    <source>
        <dbReference type="ARBA" id="ARBA00022741"/>
    </source>
</evidence>
<dbReference type="InterPro" id="IPR002575">
    <property type="entry name" value="Aminoglycoside_PTrfase"/>
</dbReference>
<dbReference type="RefSeq" id="WP_340195729.1">
    <property type="nucleotide sequence ID" value="NZ_JBBKAP010000006.1"/>
</dbReference>
<evidence type="ECO:0000256" key="2">
    <source>
        <dbReference type="ARBA" id="ARBA00022679"/>
    </source>
</evidence>
<keyword evidence="3 7" id="KW-0547">Nucleotide-binding</keyword>
<keyword evidence="2 7" id="KW-0808">Transferase</keyword>
<evidence type="ECO:0000313" key="9">
    <source>
        <dbReference type="EMBL" id="MEK0173394.1"/>
    </source>
</evidence>
<dbReference type="InterPro" id="IPR011009">
    <property type="entry name" value="Kinase-like_dom_sf"/>
</dbReference>
<accession>A0ABU8YFT5</accession>
<dbReference type="Gene3D" id="3.30.200.20">
    <property type="entry name" value="Phosphorylase Kinase, domain 1"/>
    <property type="match status" value="1"/>
</dbReference>
<dbReference type="PIRSF" id="PIRSF000706">
    <property type="entry name" value="Kanamycin_kin"/>
    <property type="match status" value="1"/>
</dbReference>
<name>A0ABU8YFT5_9MICO</name>
<evidence type="ECO:0000259" key="8">
    <source>
        <dbReference type="Pfam" id="PF01636"/>
    </source>
</evidence>
<dbReference type="EMBL" id="JBBLYY010000081">
    <property type="protein sequence ID" value="MEK0173394.1"/>
    <property type="molecule type" value="Genomic_DNA"/>
</dbReference>
<proteinExistence type="inferred from homology"/>
<evidence type="ECO:0000256" key="7">
    <source>
        <dbReference type="PIRNR" id="PIRNR000706"/>
    </source>
</evidence>
<dbReference type="Gene3D" id="3.90.1200.10">
    <property type="match status" value="2"/>
</dbReference>
<dbReference type="CDD" id="cd05150">
    <property type="entry name" value="APH"/>
    <property type="match status" value="1"/>
</dbReference>
<comment type="similarity">
    <text evidence="1 7">Belongs to the aminoglycoside phosphotransferase family.</text>
</comment>
<keyword evidence="10" id="KW-1185">Reference proteome</keyword>
<protein>
    <submittedName>
        <fullName evidence="9">Aminoglycoside 3'-phosphotransferase</fullName>
    </submittedName>
</protein>
<reference evidence="9 10" key="1">
    <citation type="submission" date="2024-03" db="EMBL/GenBank/DDBJ databases">
        <title>Whole genomes of four grape xylem sap localized bacterial endophytes.</title>
        <authorList>
            <person name="Kumar G."/>
            <person name="Savka M.A."/>
        </authorList>
    </citation>
    <scope>NUCLEOTIDE SEQUENCE [LARGE SCALE GENOMIC DNA]</scope>
    <source>
        <strain evidence="9 10">RIT_GXS8</strain>
    </source>
</reference>